<evidence type="ECO:0000256" key="1">
    <source>
        <dbReference type="SAM" id="MobiDB-lite"/>
    </source>
</evidence>
<evidence type="ECO:0000259" key="2">
    <source>
        <dbReference type="Pfam" id="PF13625"/>
    </source>
</evidence>
<dbReference type="EMBL" id="CP025570">
    <property type="protein sequence ID" value="AZZ40047.1"/>
    <property type="molecule type" value="Genomic_DNA"/>
</dbReference>
<keyword evidence="3" id="KW-0067">ATP-binding</keyword>
<keyword evidence="3" id="KW-0378">Hydrolase</keyword>
<feature type="domain" description="Helicase XPB/Ssl2 N-terminal" evidence="2">
    <location>
        <begin position="468"/>
        <end position="590"/>
    </location>
</feature>
<protein>
    <submittedName>
        <fullName evidence="3">DEAD/DEAH box helicase</fullName>
    </submittedName>
</protein>
<dbReference type="InterPro" id="IPR032830">
    <property type="entry name" value="XPB/Ssl2_N"/>
</dbReference>
<feature type="region of interest" description="Disordered" evidence="1">
    <location>
        <begin position="630"/>
        <end position="652"/>
    </location>
</feature>
<gene>
    <name evidence="3" type="ORF">C0Z10_10145</name>
</gene>
<feature type="region of interest" description="Disordered" evidence="1">
    <location>
        <begin position="89"/>
        <end position="117"/>
    </location>
</feature>
<proteinExistence type="predicted"/>
<keyword evidence="3" id="KW-0347">Helicase</keyword>
<dbReference type="RefSeq" id="WP_097799290.1">
    <property type="nucleotide sequence ID" value="NZ_CP025570.1"/>
</dbReference>
<sequence length="735" mass="77815">MSGTITLASVIRGMDTDAMTQLLSLRPDLASPPPRSLAEMAERASTQASVRAALDGLDSWQYRVVLAIAALGDVSRDDLAGHLLDAASGDRTTATAEQTSEGAGEHSGTPHSVGLPSRRDLDEAVDHLEELALVLPEEDQFHLVSAAASVLGPSPAGLAPESGQPLTAAEVAERLDAAGPTVLPVLHRLMWSPSGHVPHARRAVSPETATSPIDLALAHRLLHPVDDETVVLPREVSLVLRKGRLFQNPVSARPPAWPSPHPAARTDSAALGTALEAISSMSALLEAVETITPARLASGGMAKRDATRALARVAHGDTGWWYLTVAVSANLIAADSRGWLPTTTADKWRQDELWTQWQVLRDAWLAIPQTPGELSNTLDAPAPATARAWRQQVLNELRTAEPGTPVDPELVIARIAWRHPVWPVLEAAPVLRATTEECQVLGLTALGARSGLVDATEDPGMPQRQESVILQSDLTAVAPGPLTPGLAADLALLADRESTGVAGVRRFTRTSLRRALDAGWSGDQVREWWRLHSMSEVPQGLLVLLDDVVRDHGRVSVAATGSVLEVDDPSLMETLLRSSAAEGLGLRRLAPTVLAAQADPDVVLAALRDMGLSPVARDAHGDIFNAPAPARARTADHGGPGLPPGPRSDPKAVAESLASLPTFNDSRHLLAILHRAQADGTWLKTTWVRDDGTTTSETLKVMALAKGAMRCVRRGGGGIVIIPVPRVSAARAVAQ</sequence>
<organism evidence="3 4">
    <name type="scientific">Acidipropionibacterium jensenii</name>
    <dbReference type="NCBI Taxonomy" id="1749"/>
    <lineage>
        <taxon>Bacteria</taxon>
        <taxon>Bacillati</taxon>
        <taxon>Actinomycetota</taxon>
        <taxon>Actinomycetes</taxon>
        <taxon>Propionibacteriales</taxon>
        <taxon>Propionibacteriaceae</taxon>
        <taxon>Acidipropionibacterium</taxon>
    </lineage>
</organism>
<accession>A0A3Q9UJ77</accession>
<dbReference type="AlphaFoldDB" id="A0A3Q9UJ77"/>
<keyword evidence="3" id="KW-0547">Nucleotide-binding</keyword>
<dbReference type="GO" id="GO:0004386">
    <property type="term" value="F:helicase activity"/>
    <property type="evidence" value="ECO:0007669"/>
    <property type="project" value="UniProtKB-KW"/>
</dbReference>
<dbReference type="KEGG" id="aji:C0Z10_10145"/>
<dbReference type="Proteomes" id="UP000285875">
    <property type="component" value="Chromosome"/>
</dbReference>
<evidence type="ECO:0000313" key="3">
    <source>
        <dbReference type="EMBL" id="AZZ40047.1"/>
    </source>
</evidence>
<feature type="compositionally biased region" description="Polar residues" evidence="1">
    <location>
        <begin position="90"/>
        <end position="101"/>
    </location>
</feature>
<name>A0A3Q9UJ77_9ACTN</name>
<reference evidence="4" key="1">
    <citation type="submission" date="2017-12" db="EMBL/GenBank/DDBJ databases">
        <title>Whole genome sequencing of Acidipropionibacterium jensenii strains JS279 and JS280.</title>
        <authorList>
            <person name="Deptula P."/>
            <person name="Laine P."/>
            <person name="Smolander O.-P."/>
            <person name="Paulin L."/>
            <person name="Auvinen P."/>
            <person name="Varmanen P."/>
        </authorList>
    </citation>
    <scope>NUCLEOTIDE SEQUENCE [LARGE SCALE GENOMIC DNA]</scope>
    <source>
        <strain evidence="4">JS280</strain>
    </source>
</reference>
<dbReference type="Pfam" id="PF13625">
    <property type="entry name" value="Helicase_C_3"/>
    <property type="match status" value="1"/>
</dbReference>
<evidence type="ECO:0000313" key="4">
    <source>
        <dbReference type="Proteomes" id="UP000285875"/>
    </source>
</evidence>